<dbReference type="Pfam" id="PF01418">
    <property type="entry name" value="HTH_6"/>
    <property type="match status" value="1"/>
</dbReference>
<dbReference type="GO" id="GO:0097367">
    <property type="term" value="F:carbohydrate derivative binding"/>
    <property type="evidence" value="ECO:0007669"/>
    <property type="project" value="InterPro"/>
</dbReference>
<keyword evidence="3" id="KW-0804">Transcription</keyword>
<dbReference type="InterPro" id="IPR036388">
    <property type="entry name" value="WH-like_DNA-bd_sf"/>
</dbReference>
<evidence type="ECO:0000256" key="1">
    <source>
        <dbReference type="ARBA" id="ARBA00023015"/>
    </source>
</evidence>
<reference evidence="7 8" key="1">
    <citation type="submission" date="2018-06" db="EMBL/GenBank/DDBJ databases">
        <authorList>
            <consortium name="Pathogen Informatics"/>
            <person name="Doyle S."/>
        </authorList>
    </citation>
    <scope>NUCLEOTIDE SEQUENCE [LARGE SCALE GENOMIC DNA]</scope>
    <source>
        <strain evidence="7 8">NCTC10926</strain>
    </source>
</reference>
<evidence type="ECO:0000313" key="9">
    <source>
        <dbReference type="Proteomes" id="UP000294229"/>
    </source>
</evidence>
<dbReference type="SUPFAM" id="SSF53697">
    <property type="entry name" value="SIS domain"/>
    <property type="match status" value="1"/>
</dbReference>
<sequence>MPATSGNILDTIGALYNSLTKTEKKIATTILSSPHLLSQFSLAEIAEQFDVGEATFIRFCRTLGFKGFTDFKLQLSIELATKDKQPNSLLESDITQNDDTQNIAEKLHNSINNVIKETINLLDVKQLEQVVVAMRQAKRVFLFGVGSSGITAEDTKHKLMRIGLQVDAISNNHFMYMQAALMNKDDVVIGISHSGYSKETTQSLNIAKKNGATTVALTHNLRSPITQVADYVLINGHRQGQLQGDSIGTKIAQLFVLDLIYALIVQAEEENATEVKQKTVNVILEQRIK</sequence>
<feature type="domain" description="SIS" evidence="5">
    <location>
        <begin position="130"/>
        <end position="270"/>
    </location>
</feature>
<dbReference type="STRING" id="728.VY92_03785"/>
<dbReference type="Pfam" id="PF01380">
    <property type="entry name" value="SIS"/>
    <property type="match status" value="1"/>
</dbReference>
<evidence type="ECO:0000259" key="4">
    <source>
        <dbReference type="PROSITE" id="PS51071"/>
    </source>
</evidence>
<dbReference type="GO" id="GO:1901135">
    <property type="term" value="P:carbohydrate derivative metabolic process"/>
    <property type="evidence" value="ECO:0007669"/>
    <property type="project" value="InterPro"/>
</dbReference>
<accession>A0A0F5F100</accession>
<dbReference type="Gene3D" id="1.10.10.10">
    <property type="entry name" value="Winged helix-like DNA-binding domain superfamily/Winged helix DNA-binding domain"/>
    <property type="match status" value="1"/>
</dbReference>
<dbReference type="InterPro" id="IPR035472">
    <property type="entry name" value="RpiR-like_SIS"/>
</dbReference>
<evidence type="ECO:0000256" key="2">
    <source>
        <dbReference type="ARBA" id="ARBA00023125"/>
    </source>
</evidence>
<dbReference type="Gene3D" id="3.40.50.10490">
    <property type="entry name" value="Glucose-6-phosphate isomerase like protein, domain 1"/>
    <property type="match status" value="1"/>
</dbReference>
<evidence type="ECO:0000259" key="5">
    <source>
        <dbReference type="PROSITE" id="PS51464"/>
    </source>
</evidence>
<dbReference type="eggNOG" id="COG1737">
    <property type="taxonomic scope" value="Bacteria"/>
</dbReference>
<dbReference type="RefSeq" id="WP_046097763.1">
    <property type="nucleotide sequence ID" value="NZ_JBANLW010000001.1"/>
</dbReference>
<dbReference type="InterPro" id="IPR047640">
    <property type="entry name" value="RpiR-like"/>
</dbReference>
<evidence type="ECO:0000313" key="6">
    <source>
        <dbReference type="EMBL" id="RZN61311.1"/>
    </source>
</evidence>
<dbReference type="EMBL" id="RQXS01000002">
    <property type="protein sequence ID" value="RZN61311.1"/>
    <property type="molecule type" value="Genomic_DNA"/>
</dbReference>
<organism evidence="6 9">
    <name type="scientific">Avibacterium paragallinarum</name>
    <name type="common">Haemophilus gallinarum</name>
    <dbReference type="NCBI Taxonomy" id="728"/>
    <lineage>
        <taxon>Bacteria</taxon>
        <taxon>Pseudomonadati</taxon>
        <taxon>Pseudomonadota</taxon>
        <taxon>Gammaproteobacteria</taxon>
        <taxon>Pasteurellales</taxon>
        <taxon>Pasteurellaceae</taxon>
        <taxon>Avibacterium</taxon>
    </lineage>
</organism>
<gene>
    <name evidence="7" type="primary">ybbH_2</name>
    <name evidence="6" type="ORF">EIG79_00785</name>
    <name evidence="7" type="ORF">NCTC10926_02592</name>
</gene>
<dbReference type="AlphaFoldDB" id="A0A0F5F100"/>
<dbReference type="PANTHER" id="PTHR30514">
    <property type="entry name" value="GLUCOKINASE"/>
    <property type="match status" value="1"/>
</dbReference>
<dbReference type="OrthoDB" id="370421at2"/>
<dbReference type="GO" id="GO:0003700">
    <property type="term" value="F:DNA-binding transcription factor activity"/>
    <property type="evidence" value="ECO:0007669"/>
    <property type="project" value="InterPro"/>
</dbReference>
<dbReference type="Proteomes" id="UP000254620">
    <property type="component" value="Unassembled WGS sequence"/>
</dbReference>
<dbReference type="GO" id="GO:0003677">
    <property type="term" value="F:DNA binding"/>
    <property type="evidence" value="ECO:0007669"/>
    <property type="project" value="UniProtKB-KW"/>
</dbReference>
<keyword evidence="1" id="KW-0805">Transcription regulation</keyword>
<evidence type="ECO:0000313" key="8">
    <source>
        <dbReference type="Proteomes" id="UP000254620"/>
    </source>
</evidence>
<dbReference type="PROSITE" id="PS51464">
    <property type="entry name" value="SIS"/>
    <property type="match status" value="1"/>
</dbReference>
<dbReference type="PANTHER" id="PTHR30514:SF9">
    <property type="entry name" value="TRANSCRIPTIONAL REGULATOR"/>
    <property type="match status" value="1"/>
</dbReference>
<dbReference type="Proteomes" id="UP000294229">
    <property type="component" value="Unassembled WGS sequence"/>
</dbReference>
<evidence type="ECO:0000313" key="7">
    <source>
        <dbReference type="EMBL" id="SUV40548.1"/>
    </source>
</evidence>
<dbReference type="InterPro" id="IPR001347">
    <property type="entry name" value="SIS_dom"/>
</dbReference>
<protein>
    <submittedName>
        <fullName evidence="6">MurR/RpiR family transcriptional regulator</fullName>
    </submittedName>
</protein>
<name>A0A0F5F100_AVIPA</name>
<keyword evidence="2" id="KW-0238">DNA-binding</keyword>
<reference evidence="6 9" key="2">
    <citation type="submission" date="2018-11" db="EMBL/GenBank/DDBJ databases">
        <title>Sequencing Av. paragallinarum serogroups.</title>
        <authorList>
            <person name="Hellmuth J.E."/>
            <person name="Boucher C.E."/>
            <person name="Cason E.D."/>
        </authorList>
    </citation>
    <scope>NUCLEOTIDE SEQUENCE [LARGE SCALE GENOMIC DNA]</scope>
    <source>
        <strain evidence="6 9">SA-3</strain>
    </source>
</reference>
<feature type="domain" description="HTH rpiR-type" evidence="4">
    <location>
        <begin position="6"/>
        <end position="82"/>
    </location>
</feature>
<dbReference type="SUPFAM" id="SSF46689">
    <property type="entry name" value="Homeodomain-like"/>
    <property type="match status" value="1"/>
</dbReference>
<dbReference type="EMBL" id="UFSW01000002">
    <property type="protein sequence ID" value="SUV40548.1"/>
    <property type="molecule type" value="Genomic_DNA"/>
</dbReference>
<proteinExistence type="predicted"/>
<dbReference type="InterPro" id="IPR009057">
    <property type="entry name" value="Homeodomain-like_sf"/>
</dbReference>
<dbReference type="InterPro" id="IPR000281">
    <property type="entry name" value="HTH_RpiR"/>
</dbReference>
<dbReference type="InterPro" id="IPR046348">
    <property type="entry name" value="SIS_dom_sf"/>
</dbReference>
<dbReference type="PROSITE" id="PS51071">
    <property type="entry name" value="HTH_RPIR"/>
    <property type="match status" value="1"/>
</dbReference>
<evidence type="ECO:0000256" key="3">
    <source>
        <dbReference type="ARBA" id="ARBA00023163"/>
    </source>
</evidence>
<dbReference type="CDD" id="cd05013">
    <property type="entry name" value="SIS_RpiR"/>
    <property type="match status" value="1"/>
</dbReference>